<dbReference type="GeneID" id="64982954"/>
<organism evidence="3 4">
    <name type="scientific">Staphylococcus auricularis</name>
    <dbReference type="NCBI Taxonomy" id="29379"/>
    <lineage>
        <taxon>Bacteria</taxon>
        <taxon>Bacillati</taxon>
        <taxon>Bacillota</taxon>
        <taxon>Bacilli</taxon>
        <taxon>Bacillales</taxon>
        <taxon>Staphylococcaceae</taxon>
        <taxon>Staphylococcus</taxon>
    </lineage>
</organism>
<evidence type="ECO:0000313" key="3">
    <source>
        <dbReference type="EMBL" id="PNZ67399.1"/>
    </source>
</evidence>
<comment type="similarity">
    <text evidence="1">Belongs to the glycosyltransferase 2 family.</text>
</comment>
<dbReference type="Pfam" id="PF00535">
    <property type="entry name" value="Glycos_transf_2"/>
    <property type="match status" value="1"/>
</dbReference>
<dbReference type="Gene3D" id="3.90.550.10">
    <property type="entry name" value="Spore Coat Polysaccharide Biosynthesis Protein SpsA, Chain A"/>
    <property type="match status" value="1"/>
</dbReference>
<dbReference type="GO" id="GO:0016758">
    <property type="term" value="F:hexosyltransferase activity"/>
    <property type="evidence" value="ECO:0007669"/>
    <property type="project" value="UniProtKB-ARBA"/>
</dbReference>
<dbReference type="AlphaFoldDB" id="A0AAP8PNU7"/>
<proteinExistence type="inferred from homology"/>
<sequence>MFTIIIAVYNGASTIKQTIDDLIHHFYVPWLPIEIIVVDDGSTDDTAHILSNYQNHKHVKLLHQANQGVSAARNLGLQHVNPSSEYIIFVDDSDRLSPHFLQQSIQFFSEHEAVNIAVAPIVIEEQGRQRPSMLNHKFDQREDVIDITSQLRAVQFHIGGVVFRRCIFDKGYRFDTALSYWEDTLLINQVFIEEGQYGLIRNAFYYYDRNNPQSLSRECWTSADRYIKHIENNYFELIEQSEKYHGCVLPYVQYLIALHYLEYLLEHNQSKLNKHCVTEDPQFIEISEILFRFISVSIIQQLNCPNRYKAFLYELKSLPFPHQTHYQCIQLLIQYIKLKQRQICFSFSDESYGLPVDAKVLITSKTRPSTAQLCRTKCVSMCGVEIEDFSLNLYTAKLSWMQIMFGFEAEIHHEAAHQVITVKSPSVLARGIRRVTKKFKGVNA</sequence>
<reference evidence="3 4" key="1">
    <citation type="submission" date="2017-08" db="EMBL/GenBank/DDBJ databases">
        <title>Draft genome sequences of 64 type strains of genus Staph aureus.</title>
        <authorList>
            <person name="Cole K."/>
            <person name="Golubchik T."/>
            <person name="Russell J."/>
            <person name="Foster D."/>
            <person name="Llewelyn M."/>
            <person name="Wilson D."/>
            <person name="Crook D."/>
            <person name="Paul J."/>
        </authorList>
    </citation>
    <scope>NUCLEOTIDE SEQUENCE [LARGE SCALE GENOMIC DNA]</scope>
    <source>
        <strain evidence="3 4">NCTC 12101</strain>
    </source>
</reference>
<feature type="domain" description="Glycosyltransferase 2-like" evidence="2">
    <location>
        <begin position="3"/>
        <end position="141"/>
    </location>
</feature>
<evidence type="ECO:0000256" key="1">
    <source>
        <dbReference type="ARBA" id="ARBA00006739"/>
    </source>
</evidence>
<dbReference type="Proteomes" id="UP000242470">
    <property type="component" value="Unassembled WGS sequence"/>
</dbReference>
<comment type="caution">
    <text evidence="3">The sequence shown here is derived from an EMBL/GenBank/DDBJ whole genome shotgun (WGS) entry which is preliminary data.</text>
</comment>
<evidence type="ECO:0000259" key="2">
    <source>
        <dbReference type="Pfam" id="PF00535"/>
    </source>
</evidence>
<protein>
    <submittedName>
        <fullName evidence="3">Glycosyltransferase family 2 protein</fullName>
    </submittedName>
</protein>
<evidence type="ECO:0000313" key="4">
    <source>
        <dbReference type="Proteomes" id="UP000242470"/>
    </source>
</evidence>
<dbReference type="SUPFAM" id="SSF53448">
    <property type="entry name" value="Nucleotide-diphospho-sugar transferases"/>
    <property type="match status" value="1"/>
</dbReference>
<dbReference type="InterPro" id="IPR001173">
    <property type="entry name" value="Glyco_trans_2-like"/>
</dbReference>
<gene>
    <name evidence="3" type="ORF">CD158_06135</name>
</gene>
<dbReference type="InterPro" id="IPR029044">
    <property type="entry name" value="Nucleotide-diphossugar_trans"/>
</dbReference>
<dbReference type="RefSeq" id="WP_059108007.1">
    <property type="nucleotide sequence ID" value="NZ_AP024589.1"/>
</dbReference>
<dbReference type="PANTHER" id="PTHR22916">
    <property type="entry name" value="GLYCOSYLTRANSFERASE"/>
    <property type="match status" value="1"/>
</dbReference>
<name>A0AAP8PNU7_9STAP</name>
<dbReference type="EMBL" id="PPQW01000030">
    <property type="protein sequence ID" value="PNZ67399.1"/>
    <property type="molecule type" value="Genomic_DNA"/>
</dbReference>
<accession>A0AAP8PNU7</accession>
<dbReference type="CDD" id="cd00761">
    <property type="entry name" value="Glyco_tranf_GTA_type"/>
    <property type="match status" value="1"/>
</dbReference>
<dbReference type="PANTHER" id="PTHR22916:SF3">
    <property type="entry name" value="UDP-GLCNAC:BETAGAL BETA-1,3-N-ACETYLGLUCOSAMINYLTRANSFERASE-LIKE PROTEIN 1"/>
    <property type="match status" value="1"/>
</dbReference>